<keyword evidence="6" id="KW-1185">Reference proteome</keyword>
<protein>
    <recommendedName>
        <fullName evidence="4">DUF4200 domain-containing protein</fullName>
    </recommendedName>
</protein>
<evidence type="ECO:0000256" key="1">
    <source>
        <dbReference type="ARBA" id="ARBA00023054"/>
    </source>
</evidence>
<proteinExistence type="predicted"/>
<comment type="caution">
    <text evidence="5">The sequence shown here is derived from an EMBL/GenBank/DDBJ whole genome shotgun (WGS) entry which is preliminary data.</text>
</comment>
<name>A0AAW1RIG7_9CHLO</name>
<evidence type="ECO:0000313" key="6">
    <source>
        <dbReference type="Proteomes" id="UP001438707"/>
    </source>
</evidence>
<feature type="region of interest" description="Disordered" evidence="3">
    <location>
        <begin position="1"/>
        <end position="47"/>
    </location>
</feature>
<dbReference type="InterPro" id="IPR025252">
    <property type="entry name" value="DUF4200"/>
</dbReference>
<dbReference type="InterPro" id="IPR051147">
    <property type="entry name" value="CFAP_domain-containing"/>
</dbReference>
<gene>
    <name evidence="5" type="ORF">WJX74_006464</name>
</gene>
<feature type="compositionally biased region" description="Polar residues" evidence="3">
    <location>
        <begin position="1"/>
        <end position="11"/>
    </location>
</feature>
<feature type="coiled-coil region" evidence="2">
    <location>
        <begin position="139"/>
        <end position="288"/>
    </location>
</feature>
<evidence type="ECO:0000256" key="3">
    <source>
        <dbReference type="SAM" id="MobiDB-lite"/>
    </source>
</evidence>
<feature type="domain" description="DUF4200" evidence="4">
    <location>
        <begin position="125"/>
        <end position="242"/>
    </location>
</feature>
<dbReference type="Proteomes" id="UP001438707">
    <property type="component" value="Unassembled WGS sequence"/>
</dbReference>
<evidence type="ECO:0000256" key="2">
    <source>
        <dbReference type="SAM" id="Coils"/>
    </source>
</evidence>
<evidence type="ECO:0000313" key="5">
    <source>
        <dbReference type="EMBL" id="KAK9833081.1"/>
    </source>
</evidence>
<dbReference type="Pfam" id="PF13863">
    <property type="entry name" value="DUF4200"/>
    <property type="match status" value="1"/>
</dbReference>
<evidence type="ECO:0000259" key="4">
    <source>
        <dbReference type="Pfam" id="PF13863"/>
    </source>
</evidence>
<sequence length="610" mass="68544">MVPAQAQSTVKPPQIDLSKTQQQQHQQQQDDNPFRIPTNEEIFTVKEDRKRIREAERKALARQALHERGTCSSAIKGLAADSTRKRDKFASARHQGPKATAAEGAVHKGGATPSRRRGRENVKEFLAKKREIFLVQMGLDTKQLEINKLEERAMRREEALKRSEQMLEVDALRFDAFLKENDERVQDAIHKAENEAKNKQEKVIEIKRLNTQAAVIRSELNKLEEQLEDCRKYRAFLDRITPAEHFSAAENARAEKRRLQIESWQADCDALKQQKRAARAAETEARARVAGAHSQQEATRAEAALAEAVQAAREMHAIKEPGMPAEEVAEEAEQPMYFQEPRMLLAVFKELEEGNLFLIQNAQEGEEGLEDARQEMAAVRGRLDAEASDLSSQYAWLHHSCAAAKARCELLREQARPTTEAPKAGSTSQQATLEQLSAKIIEVYQQCGFDKDASLSILQMLTNVENKLEEQLVHVSTIPKDVAEAAERAREKDRRTVAREEKLQYQKQEHEARVKRAMERAAAPVFKKQGKQDMFRSRLRLHQKRQTGFSARAHLSIACKEGCAGAVVVGDFRPIGVLQGRLVSSLRLSQRTLAAEGSATGDAEGCAGCL</sequence>
<dbReference type="GO" id="GO:0005856">
    <property type="term" value="C:cytoskeleton"/>
    <property type="evidence" value="ECO:0007669"/>
    <property type="project" value="UniProtKB-ARBA"/>
</dbReference>
<feature type="coiled-coil region" evidence="2">
    <location>
        <begin position="483"/>
        <end position="520"/>
    </location>
</feature>
<dbReference type="EMBL" id="JALJOS010000011">
    <property type="protein sequence ID" value="KAK9833081.1"/>
    <property type="molecule type" value="Genomic_DNA"/>
</dbReference>
<accession>A0AAW1RIG7</accession>
<dbReference type="PANTHER" id="PTHR21683">
    <property type="entry name" value="COILED-COIL DOMAIN-CONTAINING PROTEIN 42 LIKE-2-LIKE-RELATED"/>
    <property type="match status" value="1"/>
</dbReference>
<dbReference type="AlphaFoldDB" id="A0AAW1RIG7"/>
<feature type="region of interest" description="Disordered" evidence="3">
    <location>
        <begin position="76"/>
        <end position="118"/>
    </location>
</feature>
<organism evidence="5 6">
    <name type="scientific">Apatococcus lobatus</name>
    <dbReference type="NCBI Taxonomy" id="904363"/>
    <lineage>
        <taxon>Eukaryota</taxon>
        <taxon>Viridiplantae</taxon>
        <taxon>Chlorophyta</taxon>
        <taxon>core chlorophytes</taxon>
        <taxon>Trebouxiophyceae</taxon>
        <taxon>Chlorellales</taxon>
        <taxon>Chlorellaceae</taxon>
        <taxon>Apatococcus</taxon>
    </lineage>
</organism>
<reference evidence="5 6" key="1">
    <citation type="journal article" date="2024" name="Nat. Commun.">
        <title>Phylogenomics reveals the evolutionary origins of lichenization in chlorophyte algae.</title>
        <authorList>
            <person name="Puginier C."/>
            <person name="Libourel C."/>
            <person name="Otte J."/>
            <person name="Skaloud P."/>
            <person name="Haon M."/>
            <person name="Grisel S."/>
            <person name="Petersen M."/>
            <person name="Berrin J.G."/>
            <person name="Delaux P.M."/>
            <person name="Dal Grande F."/>
            <person name="Keller J."/>
        </authorList>
    </citation>
    <scope>NUCLEOTIDE SEQUENCE [LARGE SCALE GENOMIC DNA]</scope>
    <source>
        <strain evidence="5 6">SAG 2145</strain>
    </source>
</reference>
<dbReference type="PANTHER" id="PTHR21683:SF3">
    <property type="entry name" value="CILIA AND FLAGELLA ASSOCIATED PROTEIN 100"/>
    <property type="match status" value="1"/>
</dbReference>
<keyword evidence="1 2" id="KW-0175">Coiled coil</keyword>